<sequence>MPTRYEVKITCPITGCPGQGRLNGWVCAQDGGTMYVDEEGYLSCQTMVHRAKIIYWRFDCGDRSSGSKHNYHKYQSPDLEGFTHGLAVGLPHFGVAEAVWLTKLIQAVEAQFRNGC</sequence>
<proteinExistence type="predicted"/>
<evidence type="ECO:0000313" key="1">
    <source>
        <dbReference type="Proteomes" id="UP000001554"/>
    </source>
</evidence>
<dbReference type="Proteomes" id="UP000001554">
    <property type="component" value="Chromosome 3"/>
</dbReference>
<dbReference type="AlphaFoldDB" id="A0A9J7KXL7"/>
<evidence type="ECO:0000313" key="2">
    <source>
        <dbReference type="RefSeq" id="XP_035671588.1"/>
    </source>
</evidence>
<dbReference type="GeneID" id="118412683"/>
<protein>
    <submittedName>
        <fullName evidence="2">Uncharacterized protein LOC118412683</fullName>
    </submittedName>
</protein>
<name>A0A9J7KXL7_BRAFL</name>
<gene>
    <name evidence="2" type="primary">LOC118412683</name>
</gene>
<reference evidence="2" key="2">
    <citation type="submission" date="2025-08" db="UniProtKB">
        <authorList>
            <consortium name="RefSeq"/>
        </authorList>
    </citation>
    <scope>IDENTIFICATION</scope>
    <source>
        <strain evidence="2">S238N-H82</strain>
        <tissue evidence="2">Testes</tissue>
    </source>
</reference>
<organism evidence="1 2">
    <name type="scientific">Branchiostoma floridae</name>
    <name type="common">Florida lancelet</name>
    <name type="synonym">Amphioxus</name>
    <dbReference type="NCBI Taxonomy" id="7739"/>
    <lineage>
        <taxon>Eukaryota</taxon>
        <taxon>Metazoa</taxon>
        <taxon>Chordata</taxon>
        <taxon>Cephalochordata</taxon>
        <taxon>Leptocardii</taxon>
        <taxon>Amphioxiformes</taxon>
        <taxon>Branchiostomatidae</taxon>
        <taxon>Branchiostoma</taxon>
    </lineage>
</organism>
<dbReference type="KEGG" id="bfo:118412683"/>
<dbReference type="OMA" id="CAQDGGT"/>
<keyword evidence="1" id="KW-1185">Reference proteome</keyword>
<reference evidence="1" key="1">
    <citation type="journal article" date="2020" name="Nat. Ecol. Evol.">
        <title>Deeply conserved synteny resolves early events in vertebrate evolution.</title>
        <authorList>
            <person name="Simakov O."/>
            <person name="Marletaz F."/>
            <person name="Yue J.X."/>
            <person name="O'Connell B."/>
            <person name="Jenkins J."/>
            <person name="Brandt A."/>
            <person name="Calef R."/>
            <person name="Tung C.H."/>
            <person name="Huang T.K."/>
            <person name="Schmutz J."/>
            <person name="Satoh N."/>
            <person name="Yu J.K."/>
            <person name="Putnam N.H."/>
            <person name="Green R.E."/>
            <person name="Rokhsar D.S."/>
        </authorList>
    </citation>
    <scope>NUCLEOTIDE SEQUENCE [LARGE SCALE GENOMIC DNA]</scope>
    <source>
        <strain evidence="1">S238N-H82</strain>
    </source>
</reference>
<dbReference type="OrthoDB" id="5944962at2759"/>
<dbReference type="RefSeq" id="XP_035671588.1">
    <property type="nucleotide sequence ID" value="XM_035815695.1"/>
</dbReference>
<accession>A0A9J7KXL7</accession>